<dbReference type="InterPro" id="IPR002110">
    <property type="entry name" value="Ankyrin_rpt"/>
</dbReference>
<evidence type="ECO:0000259" key="4">
    <source>
        <dbReference type="Pfam" id="PF22939"/>
    </source>
</evidence>
<dbReference type="Pfam" id="PF12796">
    <property type="entry name" value="Ank_2"/>
    <property type="match status" value="4"/>
</dbReference>
<dbReference type="InterPro" id="IPR036770">
    <property type="entry name" value="Ankyrin_rpt-contain_sf"/>
</dbReference>
<dbReference type="SUPFAM" id="SSF52540">
    <property type="entry name" value="P-loop containing nucleoside triphosphate hydrolases"/>
    <property type="match status" value="1"/>
</dbReference>
<feature type="repeat" description="ANK" evidence="3">
    <location>
        <begin position="662"/>
        <end position="694"/>
    </location>
</feature>
<evidence type="ECO:0000259" key="5">
    <source>
        <dbReference type="Pfam" id="PF24883"/>
    </source>
</evidence>
<dbReference type="PRINTS" id="PR01415">
    <property type="entry name" value="ANKYRIN"/>
</dbReference>
<feature type="repeat" description="ANK" evidence="3">
    <location>
        <begin position="932"/>
        <end position="964"/>
    </location>
</feature>
<feature type="repeat" description="ANK" evidence="3">
    <location>
        <begin position="899"/>
        <end position="931"/>
    </location>
</feature>
<gene>
    <name evidence="6" type="ORF">B0H15DRAFT_1025833</name>
</gene>
<organism evidence="6 7">
    <name type="scientific">Mycena belliarum</name>
    <dbReference type="NCBI Taxonomy" id="1033014"/>
    <lineage>
        <taxon>Eukaryota</taxon>
        <taxon>Fungi</taxon>
        <taxon>Dikarya</taxon>
        <taxon>Basidiomycota</taxon>
        <taxon>Agaricomycotina</taxon>
        <taxon>Agaricomycetes</taxon>
        <taxon>Agaricomycetidae</taxon>
        <taxon>Agaricales</taxon>
        <taxon>Marasmiineae</taxon>
        <taxon>Mycenaceae</taxon>
        <taxon>Mycena</taxon>
    </lineage>
</organism>
<feature type="domain" description="Nephrocystin 3-like N-terminal" evidence="5">
    <location>
        <begin position="189"/>
        <end position="341"/>
    </location>
</feature>
<feature type="repeat" description="ANK" evidence="3">
    <location>
        <begin position="1024"/>
        <end position="1056"/>
    </location>
</feature>
<feature type="repeat" description="ANK" evidence="3">
    <location>
        <begin position="1325"/>
        <end position="1357"/>
    </location>
</feature>
<dbReference type="InterPro" id="IPR027417">
    <property type="entry name" value="P-loop_NTPase"/>
</dbReference>
<sequence>MAEIVGFMSAVAGLCTLADQVVKLSYSYLSDNRDAKRTRGRYLIELSALKDALDHAQEATLDAERLGVLPPRPAEVSPEVLDSCHKYLQLLRQNLEGSAATDERGSARRNSTLVWSPEEPQMKRYIEALHRFRNIFSEYVSASILAVSEASYEKLDLLTRERERSELMEWLQPPDSPRHAPPIASACTGTGKWFLESDAYLRWRSSEPSILWCHGKPGVGKSILSSIVLQDLSSSTTLHYFCDFAAGKHQTSTLVLQSLMRQMLMHGSDDHIAILKRCRERSGMPPRSKDLLSSFIEMCKLQRGGTYVVLDALDELEDRSILLPILSDLVHAGCYVFATSRPIPDIEHVLASAAHHVELEASRNDLKMFVESELRASDLAHIAGASSIVDAVIDRAGGIFLLARLLMSHLMALMTMEQIRESLAGLPSNVTSAYQSCLDRILAQPPARSALALRVIAWIVHAERRLRSSELLQAFAVDHDGNEVDEQNITSLSMLLQVCVGLVVVNEDTTIGLVHATAHSFFEDKLQPFLNAHEDMANTCLRFLCLQNPFGHGPCNALTELDARIRDMPFLAYAAYHWGRHARRAEQPLMPLIRKLLDDDSLRASSFQVLQHRKRLDPQLAEASFAALPMGAGPLHVAAYWNLKETAELYIDGDSVSQADAQGWTPLHWACCKGSAAVRELLLRHGAAVNVQDSRGWTPSFWASFSGDREALTRLLACGADHLIKDISCWTALQWAVFCGKRDVVEALLIYHKRFLMEDVKEPPAPVASLGVADARQAQSPNVGSMVPAEIAAEAGDASLLDLLLEDISSGSAANSGFNEAWERGCFDPPMLNIWRLLTKSEMYNGQEMYMYDVTSSKSGDPDVREWRSRLLHAAIRDNKLLIVQLLLELGADANYTLSGRTTLYTAAFRQDPRFVETLLAAGADPNLYDDFGHTALHQAILNGFEETAAALITGGADVNARVAATEDGRRRRSYSSGKKDLDGATSLIFACGFRITPRQSALSTRIVKLLLAAGADITALDCTGRSAIHYAIQASDLMLVTMLLEHGAKIPPSDPNGGCAIHTFVEGRSEDQSLDDLQSLLDLLLENLPPGAHSMERHNVKGRRNLERNGEIDCPLSLALKHDKWDLFTMLLERGALLRTNKPLEPFLRAAVRDMNAPVVHFLLDEGAKPGGDDGAPNIEDMLWRSNSRYYATVWDSFTRILGDLINAGIDINFAPRYAMQPALLVAAKTLNLPDVVQALIDAGASLYSTNDDGLDAFLLSMLRGNFDVLRCLLQNTSNYPHPDAAHWTQPLDSAGLDPSRDAVAYICACLKQHGMLRQHTKSSNMTLLQLAVKAGNAQVVSNLIAFGADANEANAKGWRPLHTAIFDGHGAVVDALLAAGVDIHAATHQWENSRRKPSGLYEGDLWTGQPLHLACMTGNAHIAAELLARGADVHATTGCDQDPGHGPTALHITLDTGTFYDQAGHSLDRGRLEIAKMLVEHGAERLAVSIIFTTMISGSHPWFSAGLTLKITRPANVLLQRCFLMNPLRSPTWEEFRQAVDGIDLFSLEETPSAVATSPAPRVPRSHFSVSPALSPECACAVAAPASTTGELEYPKLAPILAFPNDGILHAPHSAHELVR</sequence>
<feature type="repeat" description="ANK" evidence="3">
    <location>
        <begin position="1358"/>
        <end position="1390"/>
    </location>
</feature>
<dbReference type="EMBL" id="JARJCN010000065">
    <property type="protein sequence ID" value="KAJ7078582.1"/>
    <property type="molecule type" value="Genomic_DNA"/>
</dbReference>
<dbReference type="PANTHER" id="PTHR24198">
    <property type="entry name" value="ANKYRIN REPEAT AND PROTEIN KINASE DOMAIN-CONTAINING PROTEIN"/>
    <property type="match status" value="1"/>
</dbReference>
<feature type="repeat" description="ANK" evidence="3">
    <location>
        <begin position="872"/>
        <end position="899"/>
    </location>
</feature>
<evidence type="ECO:0000256" key="3">
    <source>
        <dbReference type="PROSITE-ProRule" id="PRU00023"/>
    </source>
</evidence>
<dbReference type="Pfam" id="PF00023">
    <property type="entry name" value="Ank"/>
    <property type="match status" value="1"/>
</dbReference>
<reference evidence="6" key="1">
    <citation type="submission" date="2023-03" db="EMBL/GenBank/DDBJ databases">
        <title>Massive genome expansion in bonnet fungi (Mycena s.s.) driven by repeated elements and novel gene families across ecological guilds.</title>
        <authorList>
            <consortium name="Lawrence Berkeley National Laboratory"/>
            <person name="Harder C.B."/>
            <person name="Miyauchi S."/>
            <person name="Viragh M."/>
            <person name="Kuo A."/>
            <person name="Thoen E."/>
            <person name="Andreopoulos B."/>
            <person name="Lu D."/>
            <person name="Skrede I."/>
            <person name="Drula E."/>
            <person name="Henrissat B."/>
            <person name="Morin E."/>
            <person name="Kohler A."/>
            <person name="Barry K."/>
            <person name="LaButti K."/>
            <person name="Morin E."/>
            <person name="Salamov A."/>
            <person name="Lipzen A."/>
            <person name="Mereny Z."/>
            <person name="Hegedus B."/>
            <person name="Baldrian P."/>
            <person name="Stursova M."/>
            <person name="Weitz H."/>
            <person name="Taylor A."/>
            <person name="Grigoriev I.V."/>
            <person name="Nagy L.G."/>
            <person name="Martin F."/>
            <person name="Kauserud H."/>
        </authorList>
    </citation>
    <scope>NUCLEOTIDE SEQUENCE</scope>
    <source>
        <strain evidence="6">CBHHK173m</strain>
    </source>
</reference>
<keyword evidence="2 3" id="KW-0040">ANK repeat</keyword>
<dbReference type="Pfam" id="PF24883">
    <property type="entry name" value="NPHP3_N"/>
    <property type="match status" value="1"/>
</dbReference>
<dbReference type="Proteomes" id="UP001222325">
    <property type="component" value="Unassembled WGS sequence"/>
</dbReference>
<dbReference type="PANTHER" id="PTHR24198:SF165">
    <property type="entry name" value="ANKYRIN REPEAT-CONTAINING PROTEIN-RELATED"/>
    <property type="match status" value="1"/>
</dbReference>
<dbReference type="InterPro" id="IPR054471">
    <property type="entry name" value="GPIID_WHD"/>
</dbReference>
<dbReference type="PROSITE" id="PS50088">
    <property type="entry name" value="ANK_REPEAT"/>
    <property type="match status" value="8"/>
</dbReference>
<dbReference type="Pfam" id="PF22939">
    <property type="entry name" value="WHD_GPIID"/>
    <property type="match status" value="1"/>
</dbReference>
<evidence type="ECO:0000256" key="2">
    <source>
        <dbReference type="ARBA" id="ARBA00023043"/>
    </source>
</evidence>
<dbReference type="PROSITE" id="PS50297">
    <property type="entry name" value="ANK_REP_REGION"/>
    <property type="match status" value="8"/>
</dbReference>
<dbReference type="SUPFAM" id="SSF48403">
    <property type="entry name" value="Ankyrin repeat"/>
    <property type="match status" value="3"/>
</dbReference>
<comment type="caution">
    <text evidence="6">The sequence shown here is derived from an EMBL/GenBank/DDBJ whole genome shotgun (WGS) entry which is preliminary data.</text>
</comment>
<dbReference type="Gene3D" id="1.25.40.20">
    <property type="entry name" value="Ankyrin repeat-containing domain"/>
    <property type="match status" value="5"/>
</dbReference>
<feature type="domain" description="GPI inositol-deacylase winged helix" evidence="4">
    <location>
        <begin position="450"/>
        <end position="522"/>
    </location>
</feature>
<evidence type="ECO:0000313" key="7">
    <source>
        <dbReference type="Proteomes" id="UP001222325"/>
    </source>
</evidence>
<evidence type="ECO:0000256" key="1">
    <source>
        <dbReference type="ARBA" id="ARBA00022737"/>
    </source>
</evidence>
<keyword evidence="7" id="KW-1185">Reference proteome</keyword>
<proteinExistence type="predicted"/>
<dbReference type="SMART" id="SM00248">
    <property type="entry name" value="ANK"/>
    <property type="match status" value="15"/>
</dbReference>
<keyword evidence="1" id="KW-0677">Repeat</keyword>
<dbReference type="Gene3D" id="3.40.50.300">
    <property type="entry name" value="P-loop containing nucleotide triphosphate hydrolases"/>
    <property type="match status" value="1"/>
</dbReference>
<feature type="repeat" description="ANK" evidence="3">
    <location>
        <begin position="1412"/>
        <end position="1440"/>
    </location>
</feature>
<accession>A0AAD6TV08</accession>
<evidence type="ECO:0000313" key="6">
    <source>
        <dbReference type="EMBL" id="KAJ7078582.1"/>
    </source>
</evidence>
<dbReference type="InterPro" id="IPR056884">
    <property type="entry name" value="NPHP3-like_N"/>
</dbReference>
<name>A0AAD6TV08_9AGAR</name>
<protein>
    <submittedName>
        <fullName evidence="6">Ankyrin repeat-containing domain protein</fullName>
    </submittedName>
</protein>